<name>S8A1N2_DACHA</name>
<dbReference type="STRING" id="1284197.S8A1N2"/>
<evidence type="ECO:0000313" key="1">
    <source>
        <dbReference type="EMBL" id="EPS36619.1"/>
    </source>
</evidence>
<reference evidence="2" key="2">
    <citation type="submission" date="2013-04" db="EMBL/GenBank/DDBJ databases">
        <title>Genomic mechanisms accounting for the adaptation to parasitism in nematode-trapping fungi.</title>
        <authorList>
            <person name="Ahren D.G."/>
        </authorList>
    </citation>
    <scope>NUCLEOTIDE SEQUENCE [LARGE SCALE GENOMIC DNA]</scope>
    <source>
        <strain evidence="2">CBS 200.50</strain>
    </source>
</reference>
<reference evidence="1 2" key="1">
    <citation type="journal article" date="2013" name="PLoS Genet.">
        <title>Genomic mechanisms accounting for the adaptation to parasitism in nematode-trapping fungi.</title>
        <authorList>
            <person name="Meerupati T."/>
            <person name="Andersson K.M."/>
            <person name="Friman E."/>
            <person name="Kumar D."/>
            <person name="Tunlid A."/>
            <person name="Ahren D."/>
        </authorList>
    </citation>
    <scope>NUCLEOTIDE SEQUENCE [LARGE SCALE GENOMIC DNA]</scope>
    <source>
        <strain evidence="1 2">CBS 200.50</strain>
    </source>
</reference>
<dbReference type="AlphaFoldDB" id="S8A1N2"/>
<dbReference type="EMBL" id="AQGS01000867">
    <property type="protein sequence ID" value="EPS36619.1"/>
    <property type="molecule type" value="Genomic_DNA"/>
</dbReference>
<evidence type="ECO:0008006" key="3">
    <source>
        <dbReference type="Google" id="ProtNLM"/>
    </source>
</evidence>
<keyword evidence="2" id="KW-1185">Reference proteome</keyword>
<dbReference type="OrthoDB" id="538223at2759"/>
<accession>S8A1N2</accession>
<dbReference type="PANTHER" id="PTHR10039">
    <property type="entry name" value="AMELOGENIN"/>
    <property type="match status" value="1"/>
</dbReference>
<dbReference type="eggNOG" id="KOG0266">
    <property type="taxonomic scope" value="Eukaryota"/>
</dbReference>
<protein>
    <recommendedName>
        <fullName evidence="3">NACHT domain-containing protein</fullName>
    </recommendedName>
</protein>
<dbReference type="Proteomes" id="UP000015100">
    <property type="component" value="Unassembled WGS sequence"/>
</dbReference>
<sequence length="242" mass="27756">MKHLKDTFKSAGPDFFKSSDPSLLYSLKRIFLEILADERCGQLCFIVDALDECDGNLTELVDIILATSQRYGVYWVVSSRKLSGIKMKLDPHACIIDLEENKGQVEGAIEMYINERVKRYDPDIREEIIELLKKNSESTFLWIHLALKRLDEVPDEDFFDELKKAPKGLKAFYERMFEQISQSSQTAADLGLTHQMLAIVLTAFRPLYLAEITSLLQIPANLEALLHRKESPDIFLIEKVRG</sequence>
<organism evidence="1 2">
    <name type="scientific">Dactylellina haptotyla (strain CBS 200.50)</name>
    <name type="common">Nematode-trapping fungus</name>
    <name type="synonym">Monacrosporium haptotylum</name>
    <dbReference type="NCBI Taxonomy" id="1284197"/>
    <lineage>
        <taxon>Eukaryota</taxon>
        <taxon>Fungi</taxon>
        <taxon>Dikarya</taxon>
        <taxon>Ascomycota</taxon>
        <taxon>Pezizomycotina</taxon>
        <taxon>Orbiliomycetes</taxon>
        <taxon>Orbiliales</taxon>
        <taxon>Orbiliaceae</taxon>
        <taxon>Dactylellina</taxon>
    </lineage>
</organism>
<dbReference type="HOGENOM" id="CLU_1147161_0_0_1"/>
<evidence type="ECO:0000313" key="2">
    <source>
        <dbReference type="Proteomes" id="UP000015100"/>
    </source>
</evidence>
<proteinExistence type="predicted"/>
<dbReference type="OMA" id="EMYINER"/>
<comment type="caution">
    <text evidence="1">The sequence shown here is derived from an EMBL/GenBank/DDBJ whole genome shotgun (WGS) entry which is preliminary data.</text>
</comment>
<gene>
    <name evidence="1" type="ORF">H072_9887</name>
</gene>